<dbReference type="Pfam" id="PF00041">
    <property type="entry name" value="fn3"/>
    <property type="match status" value="1"/>
</dbReference>
<dbReference type="InterPro" id="IPR028994">
    <property type="entry name" value="Integrin_alpha_N"/>
</dbReference>
<sequence>MILPKINILVTVLQFIQIISLLQVMEKLMIILEIVSQFYKIILLLELLLLKLEENSEQGKAYIYNYNGSYWNENQILIASDGNSNDKFGDNVAISQNYIIIGAPFAQVGNNSEQGKAYIYNFNGNFGINVAISQNYIVIGAPNAQVGNNYTQGKAYIYNFNGSYWNQHQILIASDGNPEDNFGTSISISQNYIVIGARNAQVGNNYAQGKAYIYNFNGSYWNQNQILKISDGNSEDNFGSSVAIAENYIVIGAYGTDSYQGKSYVFNCNETYCNQEETLIANDGKADDKFGSSASISSNFLFISAYGANSYQGKAYCYKGFTKPPNVNVLNCSSLFSSFECYWDEIQTTLNDIEYQINFDNNISNWELIESPILEEGNIYYQQFNSSLYPNITGNEEYSIKIRSCNKTTKACGDYSGEWNLTTKIDSVKNYQLEYLSTSAVFMTWNYPNVPIINSVPKLDHYIIYYQEESSNETNQVSVSNHSKSYELTGLKALTNYTISICGCETDQCMGEEKGEVISLTIITLFSQVLNLFCMSSGLDVLCSWDPPNDSITPSYYDFNYKSISNDDSKSLISMLNSEDFKAVYSNQEYQVNVSACDSINQCGYVSSTQVETGEGSSTSKNSKSIKIAVGIIVPVVVILIVILVIIFVRRKKNERRYFLFHDLVEEKDMK</sequence>
<organism evidence="6 7">
    <name type="scientific">Anaeramoeba ignava</name>
    <name type="common">Anaerobic marine amoeba</name>
    <dbReference type="NCBI Taxonomy" id="1746090"/>
    <lineage>
        <taxon>Eukaryota</taxon>
        <taxon>Metamonada</taxon>
        <taxon>Anaeramoebidae</taxon>
        <taxon>Anaeramoeba</taxon>
    </lineage>
</organism>
<proteinExistence type="predicted"/>
<dbReference type="PANTHER" id="PTHR36220">
    <property type="entry name" value="UNNAMED PRODUCT"/>
    <property type="match status" value="1"/>
</dbReference>
<evidence type="ECO:0000256" key="1">
    <source>
        <dbReference type="ARBA" id="ARBA00022729"/>
    </source>
</evidence>
<evidence type="ECO:0000256" key="3">
    <source>
        <dbReference type="ARBA" id="ARBA00023180"/>
    </source>
</evidence>
<dbReference type="Gene3D" id="2.130.10.130">
    <property type="entry name" value="Integrin alpha, N-terminal"/>
    <property type="match status" value="2"/>
</dbReference>
<dbReference type="Pfam" id="PF14312">
    <property type="entry name" value="FG-GAP_2"/>
    <property type="match status" value="5"/>
</dbReference>
<keyword evidence="3" id="KW-0325">Glycoprotein</keyword>
<dbReference type="InterPro" id="IPR036116">
    <property type="entry name" value="FN3_sf"/>
</dbReference>
<dbReference type="Proteomes" id="UP001149090">
    <property type="component" value="Unassembled WGS sequence"/>
</dbReference>
<name>A0A9Q0RGF5_ANAIG</name>
<dbReference type="PROSITE" id="PS50853">
    <property type="entry name" value="FN3"/>
    <property type="match status" value="1"/>
</dbReference>
<gene>
    <name evidence="6" type="ORF">M0811_05798</name>
</gene>
<dbReference type="InterPro" id="IPR013517">
    <property type="entry name" value="FG-GAP"/>
</dbReference>
<evidence type="ECO:0000256" key="2">
    <source>
        <dbReference type="ARBA" id="ARBA00022737"/>
    </source>
</evidence>
<dbReference type="InterPro" id="IPR013519">
    <property type="entry name" value="Int_alpha_beta-p"/>
</dbReference>
<dbReference type="CDD" id="cd00063">
    <property type="entry name" value="FN3"/>
    <property type="match status" value="1"/>
</dbReference>
<keyword evidence="4" id="KW-0812">Transmembrane</keyword>
<keyword evidence="4" id="KW-0472">Membrane</keyword>
<dbReference type="InterPro" id="IPR013783">
    <property type="entry name" value="Ig-like_fold"/>
</dbReference>
<dbReference type="SUPFAM" id="SSF49265">
    <property type="entry name" value="Fibronectin type III"/>
    <property type="match status" value="1"/>
</dbReference>
<dbReference type="EMBL" id="JAPDFW010000057">
    <property type="protein sequence ID" value="KAJ5077699.1"/>
    <property type="molecule type" value="Genomic_DNA"/>
</dbReference>
<evidence type="ECO:0000256" key="4">
    <source>
        <dbReference type="SAM" id="Phobius"/>
    </source>
</evidence>
<feature type="domain" description="Fibronectin type-III" evidence="5">
    <location>
        <begin position="427"/>
        <end position="527"/>
    </location>
</feature>
<evidence type="ECO:0000313" key="7">
    <source>
        <dbReference type="Proteomes" id="UP001149090"/>
    </source>
</evidence>
<accession>A0A9Q0RGF5</accession>
<keyword evidence="7" id="KW-1185">Reference proteome</keyword>
<feature type="transmembrane region" description="Helical" evidence="4">
    <location>
        <begin position="628"/>
        <end position="649"/>
    </location>
</feature>
<dbReference type="SMART" id="SM00191">
    <property type="entry name" value="Int_alpha"/>
    <property type="match status" value="3"/>
</dbReference>
<dbReference type="Gene3D" id="2.60.40.10">
    <property type="entry name" value="Immunoglobulins"/>
    <property type="match status" value="1"/>
</dbReference>
<evidence type="ECO:0000313" key="6">
    <source>
        <dbReference type="EMBL" id="KAJ5077699.1"/>
    </source>
</evidence>
<protein>
    <recommendedName>
        <fullName evidence="5">Fibronectin type-III domain-containing protein</fullName>
    </recommendedName>
</protein>
<dbReference type="PANTHER" id="PTHR36220:SF1">
    <property type="entry name" value="GAMMA TUBULIN COMPLEX COMPONENT C-TERMINAL DOMAIN-CONTAINING PROTEIN"/>
    <property type="match status" value="1"/>
</dbReference>
<evidence type="ECO:0000259" key="5">
    <source>
        <dbReference type="PROSITE" id="PS50853"/>
    </source>
</evidence>
<keyword evidence="4" id="KW-1133">Transmembrane helix</keyword>
<dbReference type="InterPro" id="IPR003961">
    <property type="entry name" value="FN3_dom"/>
</dbReference>
<dbReference type="AlphaFoldDB" id="A0A9Q0RGF5"/>
<keyword evidence="1" id="KW-0732">Signal</keyword>
<keyword evidence="2" id="KW-0677">Repeat</keyword>
<reference evidence="6" key="1">
    <citation type="submission" date="2022-10" db="EMBL/GenBank/DDBJ databases">
        <title>Novel sulphate-reducing endosymbionts in the free-living metamonad Anaeramoeba.</title>
        <authorList>
            <person name="Jerlstrom-Hultqvist J."/>
            <person name="Cepicka I."/>
            <person name="Gallot-Lavallee L."/>
            <person name="Salas-Leiva D."/>
            <person name="Curtis B.A."/>
            <person name="Zahonova K."/>
            <person name="Pipaliya S."/>
            <person name="Dacks J."/>
            <person name="Roger A.J."/>
        </authorList>
    </citation>
    <scope>NUCLEOTIDE SEQUENCE</scope>
    <source>
        <strain evidence="6">BMAN</strain>
    </source>
</reference>
<comment type="caution">
    <text evidence="6">The sequence shown here is derived from an EMBL/GenBank/DDBJ whole genome shotgun (WGS) entry which is preliminary data.</text>
</comment>